<dbReference type="AlphaFoldDB" id="A0A9Q9EIV0"/>
<dbReference type="EMBL" id="CP099421">
    <property type="protein sequence ID" value="USW52395.1"/>
    <property type="molecule type" value="Genomic_DNA"/>
</dbReference>
<dbReference type="PANTHER" id="PTHR38460">
    <property type="entry name" value="TAUTOMERASE YOLI-RELATED"/>
    <property type="match status" value="1"/>
</dbReference>
<dbReference type="InterPro" id="IPR037479">
    <property type="entry name" value="Tauto_MSAD"/>
</dbReference>
<dbReference type="Gene3D" id="3.30.429.10">
    <property type="entry name" value="Macrophage Migration Inhibitory Factor"/>
    <property type="match status" value="1"/>
</dbReference>
<evidence type="ECO:0000313" key="1">
    <source>
        <dbReference type="EMBL" id="USW52395.1"/>
    </source>
</evidence>
<dbReference type="PANTHER" id="PTHR38460:SF1">
    <property type="entry name" value="TAUTOMERASE YOLI-RELATED"/>
    <property type="match status" value="1"/>
</dbReference>
<organism evidence="1 2">
    <name type="scientific">Septoria linicola</name>
    <dbReference type="NCBI Taxonomy" id="215465"/>
    <lineage>
        <taxon>Eukaryota</taxon>
        <taxon>Fungi</taxon>
        <taxon>Dikarya</taxon>
        <taxon>Ascomycota</taxon>
        <taxon>Pezizomycotina</taxon>
        <taxon>Dothideomycetes</taxon>
        <taxon>Dothideomycetidae</taxon>
        <taxon>Mycosphaerellales</taxon>
        <taxon>Mycosphaerellaceae</taxon>
        <taxon>Septoria</taxon>
    </lineage>
</organism>
<dbReference type="InterPro" id="IPR014347">
    <property type="entry name" value="Tautomerase/MIF_sf"/>
</dbReference>
<protein>
    <submittedName>
        <fullName evidence="1">Tautomerase/MIF superfamily, tautomerase, MSAD family</fullName>
    </submittedName>
</protein>
<sequence>MPYFQIHMFKGVRSKDEIRKLADVVQQCSLEHFNAPPKDRYQIITQHEEGELICEDTNLGLKRTEKLVFIQIFQQGRDAETKQALYAALADKLKSECGLDGNDLIITVSRNEKEDWSFGNGKAQFLTGDL</sequence>
<evidence type="ECO:0000313" key="2">
    <source>
        <dbReference type="Proteomes" id="UP001056384"/>
    </source>
</evidence>
<keyword evidence="2" id="KW-1185">Reference proteome</keyword>
<dbReference type="SUPFAM" id="SSF55331">
    <property type="entry name" value="Tautomerase/MIF"/>
    <property type="match status" value="1"/>
</dbReference>
<dbReference type="OrthoDB" id="1686145at2759"/>
<proteinExistence type="predicted"/>
<gene>
    <name evidence="1" type="ORF">Slin15195_G057140</name>
</gene>
<dbReference type="Pfam" id="PF14552">
    <property type="entry name" value="Tautomerase_2"/>
    <property type="match status" value="1"/>
</dbReference>
<name>A0A9Q9EIV0_9PEZI</name>
<accession>A0A9Q9EIV0</accession>
<reference evidence="1" key="1">
    <citation type="submission" date="2022-06" db="EMBL/GenBank/DDBJ databases">
        <title>Complete genome sequences of two strains of the flax pathogen Septoria linicola.</title>
        <authorList>
            <person name="Lapalu N."/>
            <person name="Simon A."/>
            <person name="Demenou B."/>
            <person name="Paumier D."/>
            <person name="Guillot M.-P."/>
            <person name="Gout L."/>
            <person name="Valade R."/>
        </authorList>
    </citation>
    <scope>NUCLEOTIDE SEQUENCE</scope>
    <source>
        <strain evidence="1">SE15195</strain>
    </source>
</reference>
<dbReference type="Proteomes" id="UP001056384">
    <property type="component" value="Chromosome 4"/>
</dbReference>